<accession>A0A9W4G751</accession>
<gene>
    <name evidence="8" type="ORF">NO713_02849</name>
</gene>
<feature type="modified residue" description="4-aspartylphosphate" evidence="6">
    <location>
        <position position="76"/>
    </location>
</feature>
<dbReference type="PANTHER" id="PTHR44591">
    <property type="entry name" value="STRESS RESPONSE REGULATOR PROTEIN 1"/>
    <property type="match status" value="1"/>
</dbReference>
<dbReference type="Pfam" id="PF00072">
    <property type="entry name" value="Response_reg"/>
    <property type="match status" value="1"/>
</dbReference>
<protein>
    <submittedName>
        <fullName evidence="8">Cyclic di-GMP phosphodiesterase PA4781</fullName>
        <ecNumber evidence="8">3.1.4.-</ecNumber>
    </submittedName>
</protein>
<name>A0A9W4G751_9CYAN</name>
<dbReference type="InterPro" id="IPR011006">
    <property type="entry name" value="CheY-like_superfamily"/>
</dbReference>
<keyword evidence="5" id="KW-0804">Transcription</keyword>
<evidence type="ECO:0000256" key="1">
    <source>
        <dbReference type="ARBA" id="ARBA00022553"/>
    </source>
</evidence>
<keyword evidence="9" id="KW-1185">Reference proteome</keyword>
<keyword evidence="4" id="KW-0238">DNA-binding</keyword>
<evidence type="ECO:0000259" key="7">
    <source>
        <dbReference type="PROSITE" id="PS50110"/>
    </source>
</evidence>
<dbReference type="AlphaFoldDB" id="A0A9W4G751"/>
<dbReference type="GO" id="GO:0016787">
    <property type="term" value="F:hydrolase activity"/>
    <property type="evidence" value="ECO:0007669"/>
    <property type="project" value="UniProtKB-KW"/>
</dbReference>
<evidence type="ECO:0000256" key="5">
    <source>
        <dbReference type="ARBA" id="ARBA00023163"/>
    </source>
</evidence>
<evidence type="ECO:0000256" key="2">
    <source>
        <dbReference type="ARBA" id="ARBA00023012"/>
    </source>
</evidence>
<dbReference type="SUPFAM" id="SSF52172">
    <property type="entry name" value="CheY-like"/>
    <property type="match status" value="1"/>
</dbReference>
<dbReference type="InterPro" id="IPR001789">
    <property type="entry name" value="Sig_transdc_resp-reg_receiver"/>
</dbReference>
<evidence type="ECO:0000313" key="8">
    <source>
        <dbReference type="EMBL" id="CAD5955445.1"/>
    </source>
</evidence>
<evidence type="ECO:0000313" key="9">
    <source>
        <dbReference type="Proteomes" id="UP001153719"/>
    </source>
</evidence>
<reference evidence="8" key="1">
    <citation type="submission" date="2020-09" db="EMBL/GenBank/DDBJ databases">
        <authorList>
            <person name="Blom J."/>
        </authorList>
    </citation>
    <scope>NUCLEOTIDE SEQUENCE</scope>
    <source>
        <strain evidence="8">No.713</strain>
    </source>
</reference>
<dbReference type="Proteomes" id="UP001153719">
    <property type="component" value="Chromosome"/>
</dbReference>
<sequence>MTSIRTPFYLFPIEMNHYNLDLTKTEDILIVDDTPDNLHLLSRMLTRQGYNVRKALNGAMALTAAQTVAPDLILLDIMMPEMDGYEVCQNLKANAKTAEIPVIFLSALDDVLDLTVILNPRIH</sequence>
<organism evidence="8 9">
    <name type="scientific">Planktothrix pseudagardhii</name>
    <dbReference type="NCBI Taxonomy" id="132604"/>
    <lineage>
        <taxon>Bacteria</taxon>
        <taxon>Bacillati</taxon>
        <taxon>Cyanobacteriota</taxon>
        <taxon>Cyanophyceae</taxon>
        <taxon>Oscillatoriophycideae</taxon>
        <taxon>Oscillatoriales</taxon>
        <taxon>Microcoleaceae</taxon>
        <taxon>Planktothrix</taxon>
    </lineage>
</organism>
<keyword evidence="8" id="KW-0378">Hydrolase</keyword>
<proteinExistence type="predicted"/>
<dbReference type="GO" id="GO:0003677">
    <property type="term" value="F:DNA binding"/>
    <property type="evidence" value="ECO:0007669"/>
    <property type="project" value="UniProtKB-KW"/>
</dbReference>
<dbReference type="EMBL" id="LR882967">
    <property type="protein sequence ID" value="CAD5955445.1"/>
    <property type="molecule type" value="Genomic_DNA"/>
</dbReference>
<keyword evidence="3" id="KW-0805">Transcription regulation</keyword>
<dbReference type="GO" id="GO:0000160">
    <property type="term" value="P:phosphorelay signal transduction system"/>
    <property type="evidence" value="ECO:0007669"/>
    <property type="project" value="UniProtKB-KW"/>
</dbReference>
<dbReference type="FunFam" id="3.40.50.2300:FF:000001">
    <property type="entry name" value="DNA-binding response regulator PhoB"/>
    <property type="match status" value="1"/>
</dbReference>
<dbReference type="KEGG" id="ppsu:NO713_02849"/>
<dbReference type="PANTHER" id="PTHR44591:SF3">
    <property type="entry name" value="RESPONSE REGULATORY DOMAIN-CONTAINING PROTEIN"/>
    <property type="match status" value="1"/>
</dbReference>
<dbReference type="Gene3D" id="3.40.50.2300">
    <property type="match status" value="1"/>
</dbReference>
<keyword evidence="1 6" id="KW-0597">Phosphoprotein</keyword>
<dbReference type="EC" id="3.1.4.-" evidence="8"/>
<evidence type="ECO:0000256" key="6">
    <source>
        <dbReference type="PROSITE-ProRule" id="PRU00169"/>
    </source>
</evidence>
<dbReference type="InterPro" id="IPR050595">
    <property type="entry name" value="Bact_response_regulator"/>
</dbReference>
<evidence type="ECO:0000256" key="4">
    <source>
        <dbReference type="ARBA" id="ARBA00023125"/>
    </source>
</evidence>
<feature type="domain" description="Response regulatory" evidence="7">
    <location>
        <begin position="27"/>
        <end position="123"/>
    </location>
</feature>
<dbReference type="PROSITE" id="PS50110">
    <property type="entry name" value="RESPONSE_REGULATORY"/>
    <property type="match status" value="1"/>
</dbReference>
<evidence type="ECO:0000256" key="3">
    <source>
        <dbReference type="ARBA" id="ARBA00023015"/>
    </source>
</evidence>
<dbReference type="SMART" id="SM00448">
    <property type="entry name" value="REC"/>
    <property type="match status" value="1"/>
</dbReference>
<keyword evidence="2" id="KW-0902">Two-component regulatory system</keyword>